<dbReference type="Gene3D" id="3.90.1010.10">
    <property type="match status" value="1"/>
</dbReference>
<comment type="caution">
    <text evidence="3">The sequence shown here is derived from an EMBL/GenBank/DDBJ whole genome shotgun (WGS) entry which is preliminary data.</text>
</comment>
<evidence type="ECO:0000313" key="3">
    <source>
        <dbReference type="EMBL" id="EEK16458.1"/>
    </source>
</evidence>
<keyword evidence="4" id="KW-1185">Reference proteome</keyword>
<organism evidence="3 4">
    <name type="scientific">Porphyromonas uenonis 60-3</name>
    <dbReference type="NCBI Taxonomy" id="596327"/>
    <lineage>
        <taxon>Bacteria</taxon>
        <taxon>Pseudomonadati</taxon>
        <taxon>Bacteroidota</taxon>
        <taxon>Bacteroidia</taxon>
        <taxon>Bacteroidales</taxon>
        <taxon>Porphyromonadaceae</taxon>
        <taxon>Porphyromonas</taxon>
    </lineage>
</organism>
<dbReference type="Proteomes" id="UP000003303">
    <property type="component" value="Unassembled WGS sequence"/>
</dbReference>
<dbReference type="EMBL" id="ACLR01000179">
    <property type="protein sequence ID" value="EEK16458.1"/>
    <property type="molecule type" value="Genomic_DNA"/>
</dbReference>
<dbReference type="OrthoDB" id="9799320at2"/>
<feature type="domain" description="Fe-S metabolism associated" evidence="2">
    <location>
        <begin position="12"/>
        <end position="131"/>
    </location>
</feature>
<dbReference type="STRING" id="596327.PORUE0001_1738"/>
<evidence type="ECO:0000256" key="1">
    <source>
        <dbReference type="ARBA" id="ARBA00010282"/>
    </source>
</evidence>
<name>C2MCQ6_9PORP</name>
<evidence type="ECO:0000259" key="2">
    <source>
        <dbReference type="Pfam" id="PF02657"/>
    </source>
</evidence>
<dbReference type="SUPFAM" id="SSF82649">
    <property type="entry name" value="SufE/NifU"/>
    <property type="match status" value="1"/>
</dbReference>
<dbReference type="PANTHER" id="PTHR43597:SF5">
    <property type="entry name" value="SUFE-LIKE PROTEIN 2, CHLOROPLASTIC"/>
    <property type="match status" value="1"/>
</dbReference>
<dbReference type="Pfam" id="PF02657">
    <property type="entry name" value="SufE"/>
    <property type="match status" value="1"/>
</dbReference>
<reference evidence="3 4" key="1">
    <citation type="submission" date="2009-04" db="EMBL/GenBank/DDBJ databases">
        <authorList>
            <person name="Sebastian Y."/>
            <person name="Madupu R."/>
            <person name="Durkin A.S."/>
            <person name="Torralba M."/>
            <person name="Methe B."/>
            <person name="Sutton G.G."/>
            <person name="Strausberg R.L."/>
            <person name="Nelson K.E."/>
        </authorList>
    </citation>
    <scope>NUCLEOTIDE SEQUENCE [LARGE SCALE GENOMIC DNA]</scope>
    <source>
        <strain evidence="3 4">60-3</strain>
    </source>
</reference>
<dbReference type="InterPro" id="IPR003808">
    <property type="entry name" value="Fe-S_metab-assoc_dom"/>
</dbReference>
<protein>
    <submittedName>
        <fullName evidence="3">Fe-S metabolism associated domain protein</fullName>
    </submittedName>
</protein>
<comment type="similarity">
    <text evidence="1">Belongs to the SufE family.</text>
</comment>
<sequence length="139" mass="16063">MTIDERQEELISQFELVDDWMDRYQMIIDLGDQLEPVEDSEHTTENLIDGCQSRVWIIISPQEDGTLHLKADSDALITKGIAAMLLYCYNDQPAQAIVETPLYFIDRLGLQSHLSPTRSNGLQSMYETIRRRAQEFMSH</sequence>
<accession>C2MCQ6</accession>
<dbReference type="AlphaFoldDB" id="C2MCQ6"/>
<evidence type="ECO:0000313" key="4">
    <source>
        <dbReference type="Proteomes" id="UP000003303"/>
    </source>
</evidence>
<proteinExistence type="inferred from homology"/>
<dbReference type="RefSeq" id="WP_007365637.1">
    <property type="nucleotide sequence ID" value="NZ_ACLR01000179.1"/>
</dbReference>
<dbReference type="eggNOG" id="COG2166">
    <property type="taxonomic scope" value="Bacteria"/>
</dbReference>
<dbReference type="PANTHER" id="PTHR43597">
    <property type="entry name" value="SULFUR ACCEPTOR PROTEIN CSDE"/>
    <property type="match status" value="1"/>
</dbReference>
<gene>
    <name evidence="3" type="primary">sufE</name>
    <name evidence="3" type="ORF">PORUE0001_1738</name>
</gene>